<dbReference type="AlphaFoldDB" id="A0AAD4QX51"/>
<feature type="transmembrane region" description="Helical" evidence="1">
    <location>
        <begin position="98"/>
        <end position="117"/>
    </location>
</feature>
<dbReference type="EMBL" id="JAKKPZ010000379">
    <property type="protein sequence ID" value="KAI1695717.1"/>
    <property type="molecule type" value="Genomic_DNA"/>
</dbReference>
<gene>
    <name evidence="2" type="ORF">DdX_19436</name>
</gene>
<keyword evidence="3" id="KW-1185">Reference proteome</keyword>
<proteinExistence type="predicted"/>
<accession>A0AAD4QX51</accession>
<comment type="caution">
    <text evidence="2">The sequence shown here is derived from an EMBL/GenBank/DDBJ whole genome shotgun (WGS) entry which is preliminary data.</text>
</comment>
<keyword evidence="1" id="KW-0472">Membrane</keyword>
<evidence type="ECO:0000313" key="2">
    <source>
        <dbReference type="EMBL" id="KAI1695717.1"/>
    </source>
</evidence>
<keyword evidence="1" id="KW-1133">Transmembrane helix</keyword>
<protein>
    <submittedName>
        <fullName evidence="2">Uncharacterized protein</fullName>
    </submittedName>
</protein>
<feature type="transmembrane region" description="Helical" evidence="1">
    <location>
        <begin position="67"/>
        <end position="86"/>
    </location>
</feature>
<name>A0AAD4QX51_9BILA</name>
<sequence length="125" mass="14121">MGSFGFASEEITAVFEKVLNESNLSSGQMEKFKLYLLNSLGRFGGNETIQSTLAGDVQEYEHVLPDYTTYIYFCAAIPAAFFCYGSRYVKDKPLRHQLLVNIGLILMYNVILLTVHIKSDCIWSC</sequence>
<reference evidence="2" key="1">
    <citation type="submission" date="2022-01" db="EMBL/GenBank/DDBJ databases">
        <title>Genome Sequence Resource for Two Populations of Ditylenchus destructor, the Migratory Endoparasitic Phytonematode.</title>
        <authorList>
            <person name="Zhang H."/>
            <person name="Lin R."/>
            <person name="Xie B."/>
        </authorList>
    </citation>
    <scope>NUCLEOTIDE SEQUENCE</scope>
    <source>
        <strain evidence="2">BazhouSP</strain>
    </source>
</reference>
<evidence type="ECO:0000313" key="3">
    <source>
        <dbReference type="Proteomes" id="UP001201812"/>
    </source>
</evidence>
<dbReference type="Proteomes" id="UP001201812">
    <property type="component" value="Unassembled WGS sequence"/>
</dbReference>
<keyword evidence="1" id="KW-0812">Transmembrane</keyword>
<evidence type="ECO:0000256" key="1">
    <source>
        <dbReference type="SAM" id="Phobius"/>
    </source>
</evidence>
<organism evidence="2 3">
    <name type="scientific">Ditylenchus destructor</name>
    <dbReference type="NCBI Taxonomy" id="166010"/>
    <lineage>
        <taxon>Eukaryota</taxon>
        <taxon>Metazoa</taxon>
        <taxon>Ecdysozoa</taxon>
        <taxon>Nematoda</taxon>
        <taxon>Chromadorea</taxon>
        <taxon>Rhabditida</taxon>
        <taxon>Tylenchina</taxon>
        <taxon>Tylenchomorpha</taxon>
        <taxon>Sphaerularioidea</taxon>
        <taxon>Anguinidae</taxon>
        <taxon>Anguininae</taxon>
        <taxon>Ditylenchus</taxon>
    </lineage>
</organism>